<dbReference type="PANTHER" id="PTHR30629">
    <property type="entry name" value="PROPHAGE INTEGRASE"/>
    <property type="match status" value="1"/>
</dbReference>
<evidence type="ECO:0000256" key="3">
    <source>
        <dbReference type="ARBA" id="ARBA00023125"/>
    </source>
</evidence>
<dbReference type="GO" id="GO:0015074">
    <property type="term" value="P:DNA integration"/>
    <property type="evidence" value="ECO:0007669"/>
    <property type="project" value="UniProtKB-KW"/>
</dbReference>
<keyword evidence="2" id="KW-0229">DNA integration</keyword>
<dbReference type="GO" id="GO:0003677">
    <property type="term" value="F:DNA binding"/>
    <property type="evidence" value="ECO:0007669"/>
    <property type="project" value="UniProtKB-KW"/>
</dbReference>
<evidence type="ECO:0000313" key="7">
    <source>
        <dbReference type="Proteomes" id="UP000327179"/>
    </source>
</evidence>
<protein>
    <submittedName>
        <fullName evidence="6">Site-specific integrase</fullName>
    </submittedName>
</protein>
<dbReference type="SUPFAM" id="SSF56349">
    <property type="entry name" value="DNA breaking-rejoining enzymes"/>
    <property type="match status" value="1"/>
</dbReference>
<feature type="domain" description="Tyr recombinase" evidence="5">
    <location>
        <begin position="116"/>
        <end position="295"/>
    </location>
</feature>
<organism evidence="6 7">
    <name type="scientific">Metapseudomonas lalkuanensis</name>
    <dbReference type="NCBI Taxonomy" id="2604832"/>
    <lineage>
        <taxon>Bacteria</taxon>
        <taxon>Pseudomonadati</taxon>
        <taxon>Pseudomonadota</taxon>
        <taxon>Gammaproteobacteria</taxon>
        <taxon>Pseudomonadales</taxon>
        <taxon>Pseudomonadaceae</taxon>
        <taxon>Metapseudomonas</taxon>
    </lineage>
</organism>
<dbReference type="EMBL" id="CP043311">
    <property type="protein sequence ID" value="QEY62526.1"/>
    <property type="molecule type" value="Genomic_DNA"/>
</dbReference>
<keyword evidence="7" id="KW-1185">Reference proteome</keyword>
<dbReference type="InterPro" id="IPR011010">
    <property type="entry name" value="DNA_brk_join_enz"/>
</dbReference>
<dbReference type="GO" id="GO:0006310">
    <property type="term" value="P:DNA recombination"/>
    <property type="evidence" value="ECO:0007669"/>
    <property type="project" value="UniProtKB-KW"/>
</dbReference>
<reference evidence="6 7" key="1">
    <citation type="submission" date="2019-08" db="EMBL/GenBank/DDBJ databases">
        <title>Whole-genome Sequencing of e-waste polymer degrading bacterium Pseudomonas sp. strain PE08.</title>
        <authorList>
            <person name="Kirdat K."/>
            <person name="Debbarma P."/>
            <person name="Narawade N."/>
            <person name="Suyal D."/>
            <person name="Thorat V."/>
            <person name="Shouche Y."/>
            <person name="Goel R."/>
            <person name="Yadav A."/>
        </authorList>
    </citation>
    <scope>NUCLEOTIDE SEQUENCE [LARGE SCALE GENOMIC DNA]</scope>
    <source>
        <strain evidence="6 7">PE08</strain>
    </source>
</reference>
<dbReference type="RefSeq" id="WP_151133181.1">
    <property type="nucleotide sequence ID" value="NZ_CP043311.1"/>
</dbReference>
<keyword evidence="3" id="KW-0238">DNA-binding</keyword>
<dbReference type="Proteomes" id="UP000327179">
    <property type="component" value="Chromosome"/>
</dbReference>
<dbReference type="InterPro" id="IPR002104">
    <property type="entry name" value="Integrase_catalytic"/>
</dbReference>
<evidence type="ECO:0000256" key="1">
    <source>
        <dbReference type="ARBA" id="ARBA00008857"/>
    </source>
</evidence>
<evidence type="ECO:0000256" key="4">
    <source>
        <dbReference type="ARBA" id="ARBA00023172"/>
    </source>
</evidence>
<accession>A0A5J6QNY1</accession>
<dbReference type="CDD" id="cd00801">
    <property type="entry name" value="INT_P4_C"/>
    <property type="match status" value="1"/>
</dbReference>
<dbReference type="InterPro" id="IPR050808">
    <property type="entry name" value="Phage_Integrase"/>
</dbReference>
<dbReference type="PANTHER" id="PTHR30629:SF6">
    <property type="entry name" value="PROPHAGE INTEGRASE INTA-RELATED"/>
    <property type="match status" value="1"/>
</dbReference>
<comment type="similarity">
    <text evidence="1">Belongs to the 'phage' integrase family.</text>
</comment>
<dbReference type="KEGG" id="plal:FXN65_10735"/>
<dbReference type="InterPro" id="IPR010998">
    <property type="entry name" value="Integrase_recombinase_N"/>
</dbReference>
<proteinExistence type="inferred from homology"/>
<dbReference type="PROSITE" id="PS51898">
    <property type="entry name" value="TYR_RECOMBINASE"/>
    <property type="match status" value="1"/>
</dbReference>
<dbReference type="AlphaFoldDB" id="A0A5J6QNY1"/>
<evidence type="ECO:0000259" key="5">
    <source>
        <dbReference type="PROSITE" id="PS51898"/>
    </source>
</evidence>
<dbReference type="InterPro" id="IPR013762">
    <property type="entry name" value="Integrase-like_cat_sf"/>
</dbReference>
<gene>
    <name evidence="6" type="ORF">FXN65_10735</name>
</gene>
<evidence type="ECO:0000313" key="6">
    <source>
        <dbReference type="EMBL" id="QEY62526.1"/>
    </source>
</evidence>
<keyword evidence="4" id="KW-0233">DNA recombination</keyword>
<dbReference type="Gene3D" id="1.10.443.10">
    <property type="entry name" value="Intergrase catalytic core"/>
    <property type="match status" value="1"/>
</dbReference>
<dbReference type="Gene3D" id="1.10.150.130">
    <property type="match status" value="1"/>
</dbReference>
<evidence type="ECO:0000256" key="2">
    <source>
        <dbReference type="ARBA" id="ARBA00022908"/>
    </source>
</evidence>
<sequence>MSRDAFKTVGQVITWWIGRIEQNRTVSTSYRRTMASLAKRHLIPRLGGVKLKQLSRAVVDDKLVWPMQQTHSPHTAHKALQGLQQSLALAEKQGRIEVNPLSAVSWKDFWTGNLPPRPAGLLPVAIPTLLPHLCQTLEQDPVAGMLALMMLAHGTRIGETCLAQWQHISLPERVWIIPAQNTKTGQELVVPLTDQVCALLTRYRELQHPARRNSAWVFAMAGGAPLSAAMASHMFRAMSNRQWRSHDLRKLARTVWAELGIDFLVGELMLNHSMGKLASTYIKTGIDQARRKGLEAWHAYLDERGFTEAHGLKSAEISFSSTAVPA</sequence>
<name>A0A5J6QNY1_9GAMM</name>
<dbReference type="Pfam" id="PF00589">
    <property type="entry name" value="Phage_integrase"/>
    <property type="match status" value="1"/>
</dbReference>